<dbReference type="CDD" id="cd06257">
    <property type="entry name" value="DnaJ"/>
    <property type="match status" value="1"/>
</dbReference>
<dbReference type="Gene3D" id="1.10.287.110">
    <property type="entry name" value="DnaJ domain"/>
    <property type="match status" value="1"/>
</dbReference>
<feature type="non-terminal residue" evidence="3">
    <location>
        <position position="1"/>
    </location>
</feature>
<keyword evidence="1" id="KW-0812">Transmembrane</keyword>
<dbReference type="OrthoDB" id="897132at2759"/>
<feature type="transmembrane region" description="Helical" evidence="1">
    <location>
        <begin position="423"/>
        <end position="442"/>
    </location>
</feature>
<evidence type="ECO:0000256" key="1">
    <source>
        <dbReference type="SAM" id="Phobius"/>
    </source>
</evidence>
<name>A0A5A7P393_STRAF</name>
<dbReference type="PROSITE" id="PS50076">
    <property type="entry name" value="DNAJ_2"/>
    <property type="match status" value="1"/>
</dbReference>
<dbReference type="PANTHER" id="PTHR45496:SF12">
    <property type="entry name" value="J DOMAIN-CONTAINING PROTEIN"/>
    <property type="match status" value="1"/>
</dbReference>
<dbReference type="Pfam" id="PF00226">
    <property type="entry name" value="DnaJ"/>
    <property type="match status" value="1"/>
</dbReference>
<evidence type="ECO:0000259" key="2">
    <source>
        <dbReference type="PROSITE" id="PS50076"/>
    </source>
</evidence>
<dbReference type="InterPro" id="IPR001623">
    <property type="entry name" value="DnaJ_domain"/>
</dbReference>
<evidence type="ECO:0000313" key="4">
    <source>
        <dbReference type="Proteomes" id="UP000325081"/>
    </source>
</evidence>
<keyword evidence="1" id="KW-0472">Membrane</keyword>
<organism evidence="3 4">
    <name type="scientific">Striga asiatica</name>
    <name type="common">Asiatic witchweed</name>
    <name type="synonym">Buchnera asiatica</name>
    <dbReference type="NCBI Taxonomy" id="4170"/>
    <lineage>
        <taxon>Eukaryota</taxon>
        <taxon>Viridiplantae</taxon>
        <taxon>Streptophyta</taxon>
        <taxon>Embryophyta</taxon>
        <taxon>Tracheophyta</taxon>
        <taxon>Spermatophyta</taxon>
        <taxon>Magnoliopsida</taxon>
        <taxon>eudicotyledons</taxon>
        <taxon>Gunneridae</taxon>
        <taxon>Pentapetalae</taxon>
        <taxon>asterids</taxon>
        <taxon>lamiids</taxon>
        <taxon>Lamiales</taxon>
        <taxon>Orobanchaceae</taxon>
        <taxon>Buchnereae</taxon>
        <taxon>Striga</taxon>
    </lineage>
</organism>
<accession>A0A5A7P393</accession>
<dbReference type="AlphaFoldDB" id="A0A5A7P393"/>
<dbReference type="SMART" id="SM00271">
    <property type="entry name" value="DnaJ"/>
    <property type="match status" value="1"/>
</dbReference>
<comment type="caution">
    <text evidence="3">The sequence shown here is derived from an EMBL/GenBank/DDBJ whole genome shotgun (WGS) entry which is preliminary data.</text>
</comment>
<dbReference type="InterPro" id="IPR053052">
    <property type="entry name" value="Imprinting_Balance_Reg"/>
</dbReference>
<gene>
    <name evidence="3" type="ORF">STAS_02994</name>
</gene>
<dbReference type="Proteomes" id="UP000325081">
    <property type="component" value="Unassembled WGS sequence"/>
</dbReference>
<keyword evidence="4" id="KW-1185">Reference proteome</keyword>
<dbReference type="InterPro" id="IPR036869">
    <property type="entry name" value="J_dom_sf"/>
</dbReference>
<feature type="domain" description="J" evidence="2">
    <location>
        <begin position="89"/>
        <end position="154"/>
    </location>
</feature>
<dbReference type="PANTHER" id="PTHR45496">
    <property type="entry name" value="CHAPERONE DNAJ-DOMAIN SUPERFAMILY PROTEIN"/>
    <property type="match status" value="1"/>
</dbReference>
<keyword evidence="1" id="KW-1133">Transmembrane helix</keyword>
<proteinExistence type="predicted"/>
<protein>
    <submittedName>
        <fullName evidence="3">Chaperone DnaJ-domain superfamily protein</fullName>
    </submittedName>
</protein>
<dbReference type="EMBL" id="BKCP01001669">
    <property type="protein sequence ID" value="GER27303.1"/>
    <property type="molecule type" value="Genomic_DNA"/>
</dbReference>
<evidence type="ECO:0000313" key="3">
    <source>
        <dbReference type="EMBL" id="GER27303.1"/>
    </source>
</evidence>
<sequence length="482" mass="53074">IAHFCPPTQLTKVFPLPHKMGNHQPPPGQPDTSPAIHRLIRAADHYLRERNFSHCCNYALRARDSDPTHPAPTSILAVATVLAAPTPHNYYAVLGLPHFEPDAARIRYRYRTLASNLNPSVNSYPFADEALKLVLTAWSVLSNPQERARFDEDLRKTLSASDGGDCGADTFWTICPYCYYVYEFERAYEDCCLRCSNEKCKRVLHAVAIGGPGPPPDMVEKGQYWCAGFMPFGISGGGGGGEKLWSPFEPACNMGDQNAAGNGKGAVIDVSDDEMLGREGDETVGREFQDLSHGKRMKFEVEASENGDMKDVNGEGLVRENEIRQMERGVKEGRMMREKSVPWNSKKLMGRGVKIDENQANLIFGSGESGDSNVTESSEEGLDLVFGGEMSNSVEIESGVEFFEGDDDVLIALIQMPIGTDQGWSSALAASFLFIGSGKLLVRDSCFEFYLLIAFFVNRIAVIAVLWTSSPLSLILMSIKKL</sequence>
<dbReference type="SUPFAM" id="SSF46565">
    <property type="entry name" value="Chaperone J-domain"/>
    <property type="match status" value="1"/>
</dbReference>
<feature type="transmembrane region" description="Helical" evidence="1">
    <location>
        <begin position="449"/>
        <end position="468"/>
    </location>
</feature>
<reference evidence="4" key="1">
    <citation type="journal article" date="2019" name="Curr. Biol.">
        <title>Genome Sequence of Striga asiatica Provides Insight into the Evolution of Plant Parasitism.</title>
        <authorList>
            <person name="Yoshida S."/>
            <person name="Kim S."/>
            <person name="Wafula E.K."/>
            <person name="Tanskanen J."/>
            <person name="Kim Y.M."/>
            <person name="Honaas L."/>
            <person name="Yang Z."/>
            <person name="Spallek T."/>
            <person name="Conn C.E."/>
            <person name="Ichihashi Y."/>
            <person name="Cheong K."/>
            <person name="Cui S."/>
            <person name="Der J.P."/>
            <person name="Gundlach H."/>
            <person name="Jiao Y."/>
            <person name="Hori C."/>
            <person name="Ishida J.K."/>
            <person name="Kasahara H."/>
            <person name="Kiba T."/>
            <person name="Kim M.S."/>
            <person name="Koo N."/>
            <person name="Laohavisit A."/>
            <person name="Lee Y.H."/>
            <person name="Lumba S."/>
            <person name="McCourt P."/>
            <person name="Mortimer J.C."/>
            <person name="Mutuku J.M."/>
            <person name="Nomura T."/>
            <person name="Sasaki-Sekimoto Y."/>
            <person name="Seto Y."/>
            <person name="Wang Y."/>
            <person name="Wakatake T."/>
            <person name="Sakakibara H."/>
            <person name="Demura T."/>
            <person name="Yamaguchi S."/>
            <person name="Yoneyama K."/>
            <person name="Manabe R.I."/>
            <person name="Nelson D.C."/>
            <person name="Schulman A.H."/>
            <person name="Timko M.P."/>
            <person name="dePamphilis C.W."/>
            <person name="Choi D."/>
            <person name="Shirasu K."/>
        </authorList>
    </citation>
    <scope>NUCLEOTIDE SEQUENCE [LARGE SCALE GENOMIC DNA]</scope>
    <source>
        <strain evidence="4">cv. UVA1</strain>
    </source>
</reference>